<proteinExistence type="inferred from homology"/>
<dbReference type="Proteomes" id="UP000504606">
    <property type="component" value="Unplaced"/>
</dbReference>
<evidence type="ECO:0000313" key="6">
    <source>
        <dbReference type="Proteomes" id="UP000504606"/>
    </source>
</evidence>
<comment type="similarity">
    <text evidence="2">Belongs to the eukaryotic RPA49/POLR1E RNA polymerase subunit family.</text>
</comment>
<dbReference type="PANTHER" id="PTHR14440">
    <property type="entry name" value="DNA-DIRECTED RNA POLYMERASE I SUBUNIT RPA49"/>
    <property type="match status" value="1"/>
</dbReference>
<evidence type="ECO:0000256" key="5">
    <source>
        <dbReference type="ARBA" id="ARBA00023242"/>
    </source>
</evidence>
<evidence type="ECO:0000256" key="1">
    <source>
        <dbReference type="ARBA" id="ARBA00004604"/>
    </source>
</evidence>
<name>A0A9C6X7R5_FRAOC</name>
<dbReference type="OrthoDB" id="277398at2759"/>
<dbReference type="GO" id="GO:0006351">
    <property type="term" value="P:DNA-templated transcription"/>
    <property type="evidence" value="ECO:0007669"/>
    <property type="project" value="InterPro"/>
</dbReference>
<evidence type="ECO:0000313" key="8">
    <source>
        <dbReference type="RefSeq" id="XP_052130608.1"/>
    </source>
</evidence>
<keyword evidence="5" id="KW-0539">Nucleus</keyword>
<evidence type="ECO:0000256" key="3">
    <source>
        <dbReference type="ARBA" id="ARBA00022478"/>
    </source>
</evidence>
<dbReference type="RefSeq" id="XP_052130607.1">
    <property type="nucleotide sequence ID" value="XM_052274647.1"/>
</dbReference>
<evidence type="ECO:0000313" key="10">
    <source>
        <dbReference type="RefSeq" id="XP_052130610.1"/>
    </source>
</evidence>
<protein>
    <submittedName>
        <fullName evidence="7">Uncharacterized protein LOC113205328 isoform X1</fullName>
    </submittedName>
    <submittedName>
        <fullName evidence="8">Uncharacterized protein LOC113205328 isoform X2</fullName>
    </submittedName>
    <submittedName>
        <fullName evidence="9">Uncharacterized protein LOC113205328 isoform X3</fullName>
    </submittedName>
    <submittedName>
        <fullName evidence="10">Uncharacterized protein LOC113205328 isoform X4</fullName>
    </submittedName>
</protein>
<dbReference type="Pfam" id="PF06870">
    <property type="entry name" value="RNA_pol_I_A49"/>
    <property type="match status" value="1"/>
</dbReference>
<organism evidence="6 8">
    <name type="scientific">Frankliniella occidentalis</name>
    <name type="common">Western flower thrips</name>
    <name type="synonym">Euthrips occidentalis</name>
    <dbReference type="NCBI Taxonomy" id="133901"/>
    <lineage>
        <taxon>Eukaryota</taxon>
        <taxon>Metazoa</taxon>
        <taxon>Ecdysozoa</taxon>
        <taxon>Arthropoda</taxon>
        <taxon>Hexapoda</taxon>
        <taxon>Insecta</taxon>
        <taxon>Pterygota</taxon>
        <taxon>Neoptera</taxon>
        <taxon>Paraneoptera</taxon>
        <taxon>Thysanoptera</taxon>
        <taxon>Terebrantia</taxon>
        <taxon>Thripoidea</taxon>
        <taxon>Thripidae</taxon>
        <taxon>Frankliniella</taxon>
    </lineage>
</organism>
<dbReference type="AlphaFoldDB" id="A0A9C6X7R5"/>
<dbReference type="RefSeq" id="XP_052130610.1">
    <property type="nucleotide sequence ID" value="XM_052274650.1"/>
</dbReference>
<dbReference type="KEGG" id="foc:113205328"/>
<dbReference type="GeneID" id="113205328"/>
<keyword evidence="6" id="KW-1185">Reference proteome</keyword>
<evidence type="ECO:0000313" key="7">
    <source>
        <dbReference type="RefSeq" id="XP_052130607.1"/>
    </source>
</evidence>
<evidence type="ECO:0000256" key="4">
    <source>
        <dbReference type="ARBA" id="ARBA00023163"/>
    </source>
</evidence>
<dbReference type="RefSeq" id="XP_052130608.1">
    <property type="nucleotide sequence ID" value="XM_052274648.1"/>
</dbReference>
<sequence length="387" mass="43242">MSTSKDVCVVRDVKLRSSQLGPVLVNFEHARLKKEDALDLKCGVYTSDNNSNVCTIAAVAADGDVLYQGDVLKEDGDLCRTFLAVRNKKTNKMRLIETSHVMLSPSIGSNDIDQLGMEDKKQAHYNLSHAFGSKKAKRIADQKARMEVNVDSVKDKLSSTVNDIVVKEDMLATTEDDSFTKLLPLCNREAKAPADVYPISGLLKRKELESLENYYTKAIESEELKISEMSHLYKHLSKKIAVGNTTSQALLLYAEALIHFCNLRRSDVKSCLKKKEMLCSFSEVLQKRISKEFLSVNGISVSRPQSFLDKAVLHVIIISLHVGVFQLDLDVVAQSIKDMDLNRIRMLARAVGTVPVKTQTAVKNLVMLKVPLPSPQSMIMKTRKSRR</sequence>
<comment type="subcellular location">
    <subcellularLocation>
        <location evidence="1">Nucleus</location>
        <location evidence="1">Nucleolus</location>
    </subcellularLocation>
</comment>
<dbReference type="GO" id="GO:0005730">
    <property type="term" value="C:nucleolus"/>
    <property type="evidence" value="ECO:0007669"/>
    <property type="project" value="UniProtKB-SubCell"/>
</dbReference>
<dbReference type="GO" id="GO:0003677">
    <property type="term" value="F:DNA binding"/>
    <property type="evidence" value="ECO:0007669"/>
    <property type="project" value="InterPro"/>
</dbReference>
<keyword evidence="4" id="KW-0804">Transcription</keyword>
<evidence type="ECO:0000256" key="2">
    <source>
        <dbReference type="ARBA" id="ARBA00009430"/>
    </source>
</evidence>
<dbReference type="RefSeq" id="XP_052130609.1">
    <property type="nucleotide sequence ID" value="XM_052274649.1"/>
</dbReference>
<dbReference type="GO" id="GO:0000428">
    <property type="term" value="C:DNA-directed RNA polymerase complex"/>
    <property type="evidence" value="ECO:0007669"/>
    <property type="project" value="UniProtKB-KW"/>
</dbReference>
<gene>
    <name evidence="7 8 9 10" type="primary">LOC113205328</name>
</gene>
<accession>A0A9C6X7R5</accession>
<dbReference type="InterPro" id="IPR009668">
    <property type="entry name" value="RNA_pol-assoc_fac_A49-like"/>
</dbReference>
<evidence type="ECO:0000313" key="9">
    <source>
        <dbReference type="RefSeq" id="XP_052130609.1"/>
    </source>
</evidence>
<reference evidence="7 8" key="1">
    <citation type="submission" date="2025-04" db="UniProtKB">
        <authorList>
            <consortium name="RefSeq"/>
        </authorList>
    </citation>
    <scope>IDENTIFICATION</scope>
    <source>
        <tissue evidence="7 8">Whole organism</tissue>
    </source>
</reference>
<keyword evidence="3" id="KW-0240">DNA-directed RNA polymerase</keyword>